<gene>
    <name evidence="1" type="ORF">SAMN06265370_11031</name>
</gene>
<evidence type="ECO:0000313" key="2">
    <source>
        <dbReference type="Proteomes" id="UP000198417"/>
    </source>
</evidence>
<sequence length="160" mass="17121">MALDPVIKHTVAGRTQDRAAPARGALKWGWGCLFVCLTVCAPGMALATGGADDAVLLPSGETAQLQELIQENLGEALIARFRFVAPWIAGGTDYDTVAADMENICQTYALGRLADIDMHPTQVIISLSAAESKFGVATPEVTQFFEAFSLSDGRCIWEPF</sequence>
<dbReference type="Pfam" id="PF20107">
    <property type="entry name" value="DUF6497"/>
    <property type="match status" value="1"/>
</dbReference>
<dbReference type="InterPro" id="IPR045467">
    <property type="entry name" value="DUF6497"/>
</dbReference>
<organism evidence="1 2">
    <name type="scientific">Puniceibacterium sediminis</name>
    <dbReference type="NCBI Taxonomy" id="1608407"/>
    <lineage>
        <taxon>Bacteria</taxon>
        <taxon>Pseudomonadati</taxon>
        <taxon>Pseudomonadota</taxon>
        <taxon>Alphaproteobacteria</taxon>
        <taxon>Rhodobacterales</taxon>
        <taxon>Paracoccaceae</taxon>
        <taxon>Puniceibacterium</taxon>
    </lineage>
</organism>
<dbReference type="EMBL" id="FZNN01000010">
    <property type="protein sequence ID" value="SNR55591.1"/>
    <property type="molecule type" value="Genomic_DNA"/>
</dbReference>
<dbReference type="Proteomes" id="UP000198417">
    <property type="component" value="Unassembled WGS sequence"/>
</dbReference>
<dbReference type="AlphaFoldDB" id="A0A238XAK0"/>
<name>A0A238XAK0_9RHOB</name>
<reference evidence="1 2" key="1">
    <citation type="submission" date="2017-06" db="EMBL/GenBank/DDBJ databases">
        <authorList>
            <person name="Kim H.J."/>
            <person name="Triplett B.A."/>
        </authorList>
    </citation>
    <scope>NUCLEOTIDE SEQUENCE [LARGE SCALE GENOMIC DNA]</scope>
    <source>
        <strain evidence="1 2">DSM 29052</strain>
    </source>
</reference>
<evidence type="ECO:0000313" key="1">
    <source>
        <dbReference type="EMBL" id="SNR55591.1"/>
    </source>
</evidence>
<proteinExistence type="predicted"/>
<dbReference type="RefSeq" id="WP_245840920.1">
    <property type="nucleotide sequence ID" value="NZ_FZNN01000010.1"/>
</dbReference>
<protein>
    <submittedName>
        <fullName evidence="1">Uncharacterized protein</fullName>
    </submittedName>
</protein>
<keyword evidence="2" id="KW-1185">Reference proteome</keyword>
<accession>A0A238XAK0</accession>